<feature type="transmembrane region" description="Helical" evidence="7">
    <location>
        <begin position="222"/>
        <end position="244"/>
    </location>
</feature>
<feature type="transmembrane region" description="Helical" evidence="7">
    <location>
        <begin position="298"/>
        <end position="322"/>
    </location>
</feature>
<dbReference type="GO" id="GO:0016020">
    <property type="term" value="C:membrane"/>
    <property type="evidence" value="ECO:0007669"/>
    <property type="project" value="UniProtKB-SubCell"/>
</dbReference>
<feature type="transmembrane region" description="Helical" evidence="7">
    <location>
        <begin position="27"/>
        <end position="45"/>
    </location>
</feature>
<evidence type="ECO:0000313" key="10">
    <source>
        <dbReference type="Proteomes" id="UP000030151"/>
    </source>
</evidence>
<dbReference type="Proteomes" id="UP000030151">
    <property type="component" value="Unassembled WGS sequence"/>
</dbReference>
<dbReference type="InterPro" id="IPR049326">
    <property type="entry name" value="Rhodopsin_dom_fungi"/>
</dbReference>
<dbReference type="HOGENOM" id="CLU_019101_0_1_1"/>
<evidence type="ECO:0000256" key="1">
    <source>
        <dbReference type="ARBA" id="ARBA00004141"/>
    </source>
</evidence>
<organism evidence="9 10">
    <name type="scientific">Metarhizium robertsii</name>
    <dbReference type="NCBI Taxonomy" id="568076"/>
    <lineage>
        <taxon>Eukaryota</taxon>
        <taxon>Fungi</taxon>
        <taxon>Dikarya</taxon>
        <taxon>Ascomycota</taxon>
        <taxon>Pezizomycotina</taxon>
        <taxon>Sordariomycetes</taxon>
        <taxon>Hypocreomycetidae</taxon>
        <taxon>Hypocreales</taxon>
        <taxon>Clavicipitaceae</taxon>
        <taxon>Metarhizium</taxon>
    </lineage>
</organism>
<evidence type="ECO:0000259" key="8">
    <source>
        <dbReference type="Pfam" id="PF20684"/>
    </source>
</evidence>
<evidence type="ECO:0000256" key="3">
    <source>
        <dbReference type="ARBA" id="ARBA00022989"/>
    </source>
</evidence>
<dbReference type="Pfam" id="PF20684">
    <property type="entry name" value="Fung_rhodopsin"/>
    <property type="match status" value="1"/>
</dbReference>
<keyword evidence="3 7" id="KW-1133">Transmembrane helix</keyword>
<evidence type="ECO:0000313" key="9">
    <source>
        <dbReference type="EMBL" id="EXU99654.1"/>
    </source>
</evidence>
<name>A0A0A1UT74_9HYPO</name>
<evidence type="ECO:0000256" key="5">
    <source>
        <dbReference type="ARBA" id="ARBA00038359"/>
    </source>
</evidence>
<sequence>MAPGDSSDPAAQAAAAAAFHRFTVELWTLYGIGVFATFLRTYARIRAVGARNLRADDYLVWVGVAFYTAQAALGYSIGNVAHGLANNGMSDAERVALSPSNPEYQSRVIGSKIQVAGWTTYSLLIGFLKLSVLAFYIRLTVRVLVYVHRRVYLCGGRFSNSRGQDGLGRPYKIRIVIGFILVIGTTVACILTNFLACRPFSKYWQINPDPGNACQAAVSRPIIWVSFAANVCTDIYLILIPLPMLWGSSLKTIKKIASTIVLGAGIFVLVCATLKSVFVLVDTVNGAQLAGSWGTREAFVAVITTNLPMLFPLFRVWLAPLFGSALRSSKKSYKSPTGLVTFGGGGGAGSSTPRNRPRTANPITANMTFSESEERIVGAIKMDVVGGARPSNAIVVSNQVEVTHSDRNSPMDGRYAQHTHEHW</sequence>
<dbReference type="PANTHER" id="PTHR33048">
    <property type="entry name" value="PTH11-LIKE INTEGRAL MEMBRANE PROTEIN (AFU_ORTHOLOGUE AFUA_5G11245)"/>
    <property type="match status" value="1"/>
</dbReference>
<comment type="similarity">
    <text evidence="5">Belongs to the SAT4 family.</text>
</comment>
<dbReference type="eggNOG" id="ENOG502SHM6">
    <property type="taxonomic scope" value="Eukaryota"/>
</dbReference>
<feature type="transmembrane region" description="Helical" evidence="7">
    <location>
        <begin position="175"/>
        <end position="196"/>
    </location>
</feature>
<accession>A0A0A1UT74</accession>
<keyword evidence="4 7" id="KW-0472">Membrane</keyword>
<keyword evidence="2 7" id="KW-0812">Transmembrane</keyword>
<comment type="subcellular location">
    <subcellularLocation>
        <location evidence="1">Membrane</location>
        <topology evidence="1">Multi-pass membrane protein</topology>
    </subcellularLocation>
</comment>
<reference evidence="9 10" key="1">
    <citation type="submission" date="2014-02" db="EMBL/GenBank/DDBJ databases">
        <title>The genome sequence of the entomopathogenic fungus Metarhizium robertsii ARSEF 2575.</title>
        <authorList>
            <person name="Giuliano Garisto Donzelli B."/>
            <person name="Roe B.A."/>
            <person name="Macmil S.L."/>
            <person name="Krasnoff S.B."/>
            <person name="Gibson D.M."/>
        </authorList>
    </citation>
    <scope>NUCLEOTIDE SEQUENCE [LARGE SCALE GENOMIC DNA]</scope>
    <source>
        <strain evidence="9 10">ARSEF 2575</strain>
    </source>
</reference>
<dbReference type="EMBL" id="JELW01000017">
    <property type="protein sequence ID" value="EXU99654.1"/>
    <property type="molecule type" value="Genomic_DNA"/>
</dbReference>
<feature type="transmembrane region" description="Helical" evidence="7">
    <location>
        <begin position="57"/>
        <end position="77"/>
    </location>
</feature>
<protein>
    <recommendedName>
        <fullName evidence="8">Rhodopsin domain-containing protein</fullName>
    </recommendedName>
</protein>
<evidence type="ECO:0000256" key="6">
    <source>
        <dbReference type="SAM" id="MobiDB-lite"/>
    </source>
</evidence>
<feature type="transmembrane region" description="Helical" evidence="7">
    <location>
        <begin position="256"/>
        <end position="278"/>
    </location>
</feature>
<gene>
    <name evidence="9" type="ORF">X797_007121</name>
</gene>
<feature type="transmembrane region" description="Helical" evidence="7">
    <location>
        <begin position="121"/>
        <end position="141"/>
    </location>
</feature>
<dbReference type="OrthoDB" id="2988756at2759"/>
<dbReference type="PANTHER" id="PTHR33048:SF105">
    <property type="match status" value="1"/>
</dbReference>
<dbReference type="AlphaFoldDB" id="A0A0A1UT74"/>
<evidence type="ECO:0000256" key="2">
    <source>
        <dbReference type="ARBA" id="ARBA00022692"/>
    </source>
</evidence>
<evidence type="ECO:0000256" key="4">
    <source>
        <dbReference type="ARBA" id="ARBA00023136"/>
    </source>
</evidence>
<dbReference type="InterPro" id="IPR052337">
    <property type="entry name" value="SAT4-like"/>
</dbReference>
<feature type="domain" description="Rhodopsin" evidence="8">
    <location>
        <begin position="170"/>
        <end position="315"/>
    </location>
</feature>
<comment type="caution">
    <text evidence="9">The sequence shown here is derived from an EMBL/GenBank/DDBJ whole genome shotgun (WGS) entry which is preliminary data.</text>
</comment>
<proteinExistence type="inferred from homology"/>
<evidence type="ECO:0000256" key="7">
    <source>
        <dbReference type="SAM" id="Phobius"/>
    </source>
</evidence>
<feature type="region of interest" description="Disordered" evidence="6">
    <location>
        <begin position="404"/>
        <end position="423"/>
    </location>
</feature>